<proteinExistence type="predicted"/>
<protein>
    <submittedName>
        <fullName evidence="1">Uncharacterized protein</fullName>
    </submittedName>
</protein>
<accession>A0AAW1T250</accession>
<sequence>MVWGYTLRNSKRNLGNGIGSNGDLQQSYQQKRLVKAERARAVAVSNGAAEKRALRVQLMGAQKAATIMQQEAAQQLKVARQTIEDMQQ</sequence>
<name>A0AAW1T250_9CHLO</name>
<comment type="caution">
    <text evidence="1">The sequence shown here is derived from an EMBL/GenBank/DDBJ whole genome shotgun (WGS) entry which is preliminary data.</text>
</comment>
<organism evidence="1 2">
    <name type="scientific">Apatococcus fuscideae</name>
    <dbReference type="NCBI Taxonomy" id="2026836"/>
    <lineage>
        <taxon>Eukaryota</taxon>
        <taxon>Viridiplantae</taxon>
        <taxon>Chlorophyta</taxon>
        <taxon>core chlorophytes</taxon>
        <taxon>Trebouxiophyceae</taxon>
        <taxon>Chlorellales</taxon>
        <taxon>Chlorellaceae</taxon>
        <taxon>Apatococcus</taxon>
    </lineage>
</organism>
<dbReference type="Proteomes" id="UP001485043">
    <property type="component" value="Unassembled WGS sequence"/>
</dbReference>
<evidence type="ECO:0000313" key="1">
    <source>
        <dbReference type="EMBL" id="KAK9863846.1"/>
    </source>
</evidence>
<gene>
    <name evidence="1" type="ORF">WJX84_011264</name>
</gene>
<keyword evidence="2" id="KW-1185">Reference proteome</keyword>
<reference evidence="1 2" key="1">
    <citation type="journal article" date="2024" name="Nat. Commun.">
        <title>Phylogenomics reveals the evolutionary origins of lichenization in chlorophyte algae.</title>
        <authorList>
            <person name="Puginier C."/>
            <person name="Libourel C."/>
            <person name="Otte J."/>
            <person name="Skaloud P."/>
            <person name="Haon M."/>
            <person name="Grisel S."/>
            <person name="Petersen M."/>
            <person name="Berrin J.G."/>
            <person name="Delaux P.M."/>
            <person name="Dal Grande F."/>
            <person name="Keller J."/>
        </authorList>
    </citation>
    <scope>NUCLEOTIDE SEQUENCE [LARGE SCALE GENOMIC DNA]</scope>
    <source>
        <strain evidence="1 2">SAG 2523</strain>
    </source>
</reference>
<dbReference type="AlphaFoldDB" id="A0AAW1T250"/>
<dbReference type="EMBL" id="JALJOV010000423">
    <property type="protein sequence ID" value="KAK9863846.1"/>
    <property type="molecule type" value="Genomic_DNA"/>
</dbReference>
<evidence type="ECO:0000313" key="2">
    <source>
        <dbReference type="Proteomes" id="UP001485043"/>
    </source>
</evidence>